<proteinExistence type="predicted"/>
<evidence type="ECO:0000313" key="2">
    <source>
        <dbReference type="EMBL" id="CAB0030721.1"/>
    </source>
</evidence>
<dbReference type="Proteomes" id="UP000479190">
    <property type="component" value="Unassembled WGS sequence"/>
</dbReference>
<protein>
    <submittedName>
        <fullName evidence="2">Uncharacterized protein</fullName>
    </submittedName>
</protein>
<sequence length="183" mass="21051">MLSESDEVERRTAPSKQQQTYASGGTFGVTAAASRPTHEGQQQQQHRSDPATAATCPRFPEIDSRRNVPASHRSRHGEEFYDKTFETLRIRIVEKLHSKSCVLEKLDYSKKFEYPKKLEYSKKTRVPEKLEYSKNRVLDSNSRKKLELDELSFFEYSHSPTHPALSGASRAPHKACRVQFFCI</sequence>
<organism evidence="2 3">
    <name type="scientific">Trichogramma brassicae</name>
    <dbReference type="NCBI Taxonomy" id="86971"/>
    <lineage>
        <taxon>Eukaryota</taxon>
        <taxon>Metazoa</taxon>
        <taxon>Ecdysozoa</taxon>
        <taxon>Arthropoda</taxon>
        <taxon>Hexapoda</taxon>
        <taxon>Insecta</taxon>
        <taxon>Pterygota</taxon>
        <taxon>Neoptera</taxon>
        <taxon>Endopterygota</taxon>
        <taxon>Hymenoptera</taxon>
        <taxon>Apocrita</taxon>
        <taxon>Proctotrupomorpha</taxon>
        <taxon>Chalcidoidea</taxon>
        <taxon>Trichogrammatidae</taxon>
        <taxon>Trichogramma</taxon>
    </lineage>
</organism>
<dbReference type="EMBL" id="CADCXV010000524">
    <property type="protein sequence ID" value="CAB0030721.1"/>
    <property type="molecule type" value="Genomic_DNA"/>
</dbReference>
<reference evidence="2 3" key="1">
    <citation type="submission" date="2020-02" db="EMBL/GenBank/DDBJ databases">
        <authorList>
            <person name="Ferguson B K."/>
        </authorList>
    </citation>
    <scope>NUCLEOTIDE SEQUENCE [LARGE SCALE GENOMIC DNA]</scope>
</reference>
<evidence type="ECO:0000313" key="3">
    <source>
        <dbReference type="Proteomes" id="UP000479190"/>
    </source>
</evidence>
<feature type="compositionally biased region" description="Polar residues" evidence="1">
    <location>
        <begin position="14"/>
        <end position="23"/>
    </location>
</feature>
<feature type="region of interest" description="Disordered" evidence="1">
    <location>
        <begin position="1"/>
        <end position="79"/>
    </location>
</feature>
<keyword evidence="3" id="KW-1185">Reference proteome</keyword>
<gene>
    <name evidence="2" type="ORF">TBRA_LOCUS2716</name>
</gene>
<accession>A0A6H5I064</accession>
<evidence type="ECO:0000256" key="1">
    <source>
        <dbReference type="SAM" id="MobiDB-lite"/>
    </source>
</evidence>
<name>A0A6H5I064_9HYME</name>
<dbReference type="AlphaFoldDB" id="A0A6H5I064"/>